<organism evidence="1">
    <name type="scientific">Tanacetum cinerariifolium</name>
    <name type="common">Dalmatian daisy</name>
    <name type="synonym">Chrysanthemum cinerariifolium</name>
    <dbReference type="NCBI Taxonomy" id="118510"/>
    <lineage>
        <taxon>Eukaryota</taxon>
        <taxon>Viridiplantae</taxon>
        <taxon>Streptophyta</taxon>
        <taxon>Embryophyta</taxon>
        <taxon>Tracheophyta</taxon>
        <taxon>Spermatophyta</taxon>
        <taxon>Magnoliopsida</taxon>
        <taxon>eudicotyledons</taxon>
        <taxon>Gunneridae</taxon>
        <taxon>Pentapetalae</taxon>
        <taxon>asterids</taxon>
        <taxon>campanulids</taxon>
        <taxon>Asterales</taxon>
        <taxon>Asteraceae</taxon>
        <taxon>Asteroideae</taxon>
        <taxon>Anthemideae</taxon>
        <taxon>Anthemidinae</taxon>
        <taxon>Tanacetum</taxon>
    </lineage>
</organism>
<name>A0A699H4S1_TANCI</name>
<accession>A0A699H4S1</accession>
<reference evidence="1" key="1">
    <citation type="journal article" date="2019" name="Sci. Rep.">
        <title>Draft genome of Tanacetum cinerariifolium, the natural source of mosquito coil.</title>
        <authorList>
            <person name="Yamashiro T."/>
            <person name="Shiraishi A."/>
            <person name="Satake H."/>
            <person name="Nakayama K."/>
        </authorList>
    </citation>
    <scope>NUCLEOTIDE SEQUENCE</scope>
</reference>
<comment type="caution">
    <text evidence="1">The sequence shown here is derived from an EMBL/GenBank/DDBJ whole genome shotgun (WGS) entry which is preliminary data.</text>
</comment>
<evidence type="ECO:0000313" key="1">
    <source>
        <dbReference type="EMBL" id="GEX31416.1"/>
    </source>
</evidence>
<dbReference type="AlphaFoldDB" id="A0A699H4S1"/>
<proteinExistence type="predicted"/>
<sequence length="657" mass="77627">MVDEKEVTFSLNELRIMLKLPLATAKNNSKFVEPLDLRVMLEFLNIIKHVGHIRLVRQFYIKNLPQPWQTLVKILMRCLTTKVTGIDQPPLHMMKMFYCIVNNVHVYYVALIWEVHLDILKRTSEVHHYVANDEVVQLVFNSRKVKERAEQTNVANFDEATQVSISLAKSAKEYESQQNVKCIKQYELDEDVEMLVEGEDSVADKFADEMMLKIEAKTDKAELIQKKKKGSLEIKDTSLATPTRSPRTESLSFDKDKLLELTAYKPSSLLSKPTSDRIRHLRYAIARTSRRQGYMLQHMKKSPMPRYDMNTLEKKFEETLMEVLQREKTKANIASMVADAVRKEQEHHEDHHDDDALLEEERSVKRKRMSKKEYDLWAKNQETYDDEVPSEEVTPEFFVEKTRNKRSRFQLVMIKKCMQDALNDMMRSQCSSGEEHAYYLDQMKRWGKRNPNAPPRYMYNKDLFHLKNRNSETRKYVLSLHKVHEFLFPENDLKELNTRWSYIIGRLKKRADLDDVYLDQRIVDIIRFQYDQGHGQEFLKEIFGKRADEIYQLKVNLTAPKLTFPGIGEKTPYAIATLPFVGLIYENINKEKRIMDIDEIPKFCDVTLKRVLKDVKRTNLDVEHGYENPPLSDEDASLMAFYKEYIQDRLRHRDQMR</sequence>
<gene>
    <name evidence="1" type="ORF">Tci_303391</name>
</gene>
<dbReference type="EMBL" id="BKCJ010101120">
    <property type="protein sequence ID" value="GEX31416.1"/>
    <property type="molecule type" value="Genomic_DNA"/>
</dbReference>
<protein>
    <submittedName>
        <fullName evidence="1">Uncharacterized protein</fullName>
    </submittedName>
</protein>